<comment type="cofactor">
    <cofactor evidence="1">
        <name>FAD</name>
        <dbReference type="ChEBI" id="CHEBI:57692"/>
    </cofactor>
</comment>
<evidence type="ECO:0000313" key="7">
    <source>
        <dbReference type="EMBL" id="MCU6726467.1"/>
    </source>
</evidence>
<comment type="similarity">
    <text evidence="2">Belongs to the UDP-galactopyranose/dTDP-fucopyranose mutase family.</text>
</comment>
<dbReference type="EMBL" id="JAOQKE010000026">
    <property type="protein sequence ID" value="MCU6726467.1"/>
    <property type="molecule type" value="Genomic_DNA"/>
</dbReference>
<dbReference type="GO" id="GO:0008767">
    <property type="term" value="F:UDP-galactopyranose mutase activity"/>
    <property type="evidence" value="ECO:0007669"/>
    <property type="project" value="UniProtKB-EC"/>
</dbReference>
<organism evidence="7 8">
    <name type="scientific">Muricoprocola aceti</name>
    <dbReference type="NCBI Taxonomy" id="2981772"/>
    <lineage>
        <taxon>Bacteria</taxon>
        <taxon>Bacillati</taxon>
        <taxon>Bacillota</taxon>
        <taxon>Clostridia</taxon>
        <taxon>Lachnospirales</taxon>
        <taxon>Lachnospiraceae</taxon>
        <taxon>Muricoprocola</taxon>
    </lineage>
</organism>
<keyword evidence="3" id="KW-0285">Flavoprotein</keyword>
<keyword evidence="4" id="KW-0274">FAD</keyword>
<evidence type="ECO:0000256" key="4">
    <source>
        <dbReference type="ARBA" id="ARBA00022827"/>
    </source>
</evidence>
<dbReference type="NCBIfam" id="TIGR00031">
    <property type="entry name" value="UDP-GALP_mutase"/>
    <property type="match status" value="1"/>
</dbReference>
<comment type="caution">
    <text evidence="7">The sequence shown here is derived from an EMBL/GenBank/DDBJ whole genome shotgun (WGS) entry which is preliminary data.</text>
</comment>
<dbReference type="Pfam" id="PF03275">
    <property type="entry name" value="GLF"/>
    <property type="match status" value="1"/>
</dbReference>
<feature type="domain" description="UDP-galactopyranose mutase C-terminal" evidence="6">
    <location>
        <begin position="146"/>
        <end position="350"/>
    </location>
</feature>
<reference evidence="7 8" key="1">
    <citation type="journal article" date="2021" name="ISME Commun">
        <title>Automated analysis of genomic sequences facilitates high-throughput and comprehensive description of bacteria.</title>
        <authorList>
            <person name="Hitch T.C.A."/>
        </authorList>
    </citation>
    <scope>NUCLEOTIDE SEQUENCE [LARGE SCALE GENOMIC DNA]</scope>
    <source>
        <strain evidence="7 8">Sanger_29</strain>
    </source>
</reference>
<dbReference type="Gene3D" id="3.40.50.720">
    <property type="entry name" value="NAD(P)-binding Rossmann-like Domain"/>
    <property type="match status" value="3"/>
</dbReference>
<proteinExistence type="inferred from homology"/>
<dbReference type="PANTHER" id="PTHR21197">
    <property type="entry name" value="UDP-GALACTOPYRANOSE MUTASE"/>
    <property type="match status" value="1"/>
</dbReference>
<evidence type="ECO:0000256" key="3">
    <source>
        <dbReference type="ARBA" id="ARBA00022630"/>
    </source>
</evidence>
<dbReference type="SUPFAM" id="SSF51971">
    <property type="entry name" value="Nucleotide-binding domain"/>
    <property type="match status" value="1"/>
</dbReference>
<sequence>MYDYLVVGSGLYGAVFAREMENAGKRCLVLEKRDHIGGNIYTEEVDGIHVHKYGAHIFHTSNEEVWKYINKYAEFNNYINSPVAVYGDELYNLPFNMNTFSKLWGIRTPAEAKAKIAEQIADLHITDPQNLEEQALSLVGRDVYEKLIKGYTEKQWGRDCKDLPAFIIKRLPLRFTYNNNYFNDVYQGIPKGGYTQIIEKLLENVDVMTETDFFEYRREHDNFKKIVFTGMIDEYFDYRLGHLEYRTVRFETERVEDASYQGNAVVNYTAKEVPYTRIIEHKHFEPELEAEKPKDYTIISREYSTEWKPGIEPYYPVNDEKNSKLYEAYRELAEKEENVIFGGRLGQYKYYDMDKVIDAALAAARKELGK</sequence>
<dbReference type="SUPFAM" id="SSF54373">
    <property type="entry name" value="FAD-linked reductases, C-terminal domain"/>
    <property type="match status" value="1"/>
</dbReference>
<name>A0ABT2SPN9_9FIRM</name>
<dbReference type="Proteomes" id="UP001652338">
    <property type="component" value="Unassembled WGS sequence"/>
</dbReference>
<dbReference type="RefSeq" id="WP_262655757.1">
    <property type="nucleotide sequence ID" value="NZ_JAOQKE010000026.1"/>
</dbReference>
<evidence type="ECO:0000256" key="1">
    <source>
        <dbReference type="ARBA" id="ARBA00001974"/>
    </source>
</evidence>
<keyword evidence="5 7" id="KW-0413">Isomerase</keyword>
<dbReference type="PANTHER" id="PTHR21197:SF0">
    <property type="entry name" value="UDP-GALACTOPYRANOSE MUTASE"/>
    <property type="match status" value="1"/>
</dbReference>
<gene>
    <name evidence="7" type="primary">glf</name>
    <name evidence="7" type="ORF">OCV47_14245</name>
</gene>
<dbReference type="InterPro" id="IPR015899">
    <property type="entry name" value="UDP-GalPyranose_mutase_C"/>
</dbReference>
<protein>
    <submittedName>
        <fullName evidence="7">UDP-galactopyranose mutase</fullName>
        <ecNumber evidence="7">5.4.99.9</ecNumber>
    </submittedName>
</protein>
<evidence type="ECO:0000259" key="6">
    <source>
        <dbReference type="Pfam" id="PF03275"/>
    </source>
</evidence>
<evidence type="ECO:0000256" key="5">
    <source>
        <dbReference type="ARBA" id="ARBA00023235"/>
    </source>
</evidence>
<evidence type="ECO:0000313" key="8">
    <source>
        <dbReference type="Proteomes" id="UP001652338"/>
    </source>
</evidence>
<dbReference type="Pfam" id="PF13450">
    <property type="entry name" value="NAD_binding_8"/>
    <property type="match status" value="1"/>
</dbReference>
<keyword evidence="8" id="KW-1185">Reference proteome</keyword>
<evidence type="ECO:0000256" key="2">
    <source>
        <dbReference type="ARBA" id="ARBA00009321"/>
    </source>
</evidence>
<dbReference type="InterPro" id="IPR004379">
    <property type="entry name" value="UDP-GALP_mutase"/>
</dbReference>
<dbReference type="EC" id="5.4.99.9" evidence="7"/>
<accession>A0ABT2SPN9</accession>